<name>A0AB34T9C2_9BIFI</name>
<dbReference type="GO" id="GO:0004519">
    <property type="term" value="F:endonuclease activity"/>
    <property type="evidence" value="ECO:0007669"/>
    <property type="project" value="InterPro"/>
</dbReference>
<organism evidence="4 5">
    <name type="scientific">Bifidobacterium animalis subsp. animalis MCC 0483</name>
    <dbReference type="NCBI Taxonomy" id="1365955"/>
    <lineage>
        <taxon>Bacteria</taxon>
        <taxon>Bacillati</taxon>
        <taxon>Actinomycetota</taxon>
        <taxon>Actinomycetes</taxon>
        <taxon>Bifidobacteriales</taxon>
        <taxon>Bifidobacteriaceae</taxon>
        <taxon>Bifidobacterium</taxon>
    </lineage>
</organism>
<proteinExistence type="predicted"/>
<dbReference type="Proteomes" id="UP000037239">
    <property type="component" value="Unassembled WGS sequence"/>
</dbReference>
<dbReference type="AlphaFoldDB" id="A0AB34T9C2"/>
<gene>
    <name evidence="4" type="ORF">BAAM0483_04980</name>
</gene>
<dbReference type="Gene3D" id="1.10.30.50">
    <property type="match status" value="1"/>
</dbReference>
<dbReference type="InterPro" id="IPR003615">
    <property type="entry name" value="HNH_nuc"/>
</dbReference>
<accession>A0AB34T9C2</accession>
<dbReference type="Pfam" id="PF01844">
    <property type="entry name" value="HNH"/>
    <property type="match status" value="1"/>
</dbReference>
<dbReference type="GO" id="GO:0003676">
    <property type="term" value="F:nucleic acid binding"/>
    <property type="evidence" value="ECO:0007669"/>
    <property type="project" value="InterPro"/>
</dbReference>
<keyword evidence="2" id="KW-0812">Transmembrane</keyword>
<comment type="caution">
    <text evidence="4">The sequence shown here is derived from an EMBL/GenBank/DDBJ whole genome shotgun (WGS) entry which is preliminary data.</text>
</comment>
<keyword evidence="2" id="KW-1133">Transmembrane helix</keyword>
<reference evidence="4 5" key="1">
    <citation type="journal article" date="2015" name="Int J Genomics">
        <title>Comparative Genomics Revealed Genetic Diversity and Species/Strain-Level Differences in Carbohydrate Metabolism of Three Probiotic Bifidobacterial Species.</title>
        <authorList>
            <person name="Odamaki T."/>
            <person name="Horigome A."/>
            <person name="Sugahara H."/>
            <person name="Hashikura N."/>
            <person name="Minami J."/>
            <person name="Xiao J.Z."/>
            <person name="Abe F."/>
        </authorList>
    </citation>
    <scope>NUCLEOTIDE SEQUENCE [LARGE SCALE GENOMIC DNA]</scope>
    <source>
        <strain evidence="4 5">MCC 0483</strain>
    </source>
</reference>
<dbReference type="EMBL" id="AWFK01000008">
    <property type="protein sequence ID" value="KOA49502.1"/>
    <property type="molecule type" value="Genomic_DNA"/>
</dbReference>
<dbReference type="InterPro" id="IPR002711">
    <property type="entry name" value="HNH"/>
</dbReference>
<feature type="compositionally biased region" description="Acidic residues" evidence="1">
    <location>
        <begin position="201"/>
        <end position="219"/>
    </location>
</feature>
<evidence type="ECO:0000313" key="4">
    <source>
        <dbReference type="EMBL" id="KOA49502.1"/>
    </source>
</evidence>
<evidence type="ECO:0000259" key="3">
    <source>
        <dbReference type="Pfam" id="PF01844"/>
    </source>
</evidence>
<keyword evidence="2" id="KW-0472">Membrane</keyword>
<dbReference type="GO" id="GO:0008270">
    <property type="term" value="F:zinc ion binding"/>
    <property type="evidence" value="ECO:0007669"/>
    <property type="project" value="InterPro"/>
</dbReference>
<evidence type="ECO:0000256" key="1">
    <source>
        <dbReference type="SAM" id="MobiDB-lite"/>
    </source>
</evidence>
<feature type="domain" description="HNH" evidence="3">
    <location>
        <begin position="128"/>
        <end position="167"/>
    </location>
</feature>
<sequence length="219" mass="24665">MNTLGGLLGVNLTALGIGFIRQLRAKVAGSEEAPEYAGDITLNPLHGLGLDASGFHWPQWTVDMTILAVTGFTLLAVLAVVLLARMPMRKPDNGFDRDPRRYFTDADREHIIACTSGQCEHRMLGLFRCHRPGGQMDHHYPWSHGGATSRRNLVWLCATHNRRKSDRIPTRLYTRLLEHAREDYWPVWARDTMILDGLADTTDDTTPDMDDDDGDWPGE</sequence>
<evidence type="ECO:0000256" key="2">
    <source>
        <dbReference type="SAM" id="Phobius"/>
    </source>
</evidence>
<feature type="transmembrane region" description="Helical" evidence="2">
    <location>
        <begin position="64"/>
        <end position="84"/>
    </location>
</feature>
<evidence type="ECO:0000313" key="5">
    <source>
        <dbReference type="Proteomes" id="UP000037239"/>
    </source>
</evidence>
<feature type="region of interest" description="Disordered" evidence="1">
    <location>
        <begin position="199"/>
        <end position="219"/>
    </location>
</feature>
<protein>
    <recommendedName>
        <fullName evidence="3">HNH domain-containing protein</fullName>
    </recommendedName>
</protein>
<dbReference type="CDD" id="cd00085">
    <property type="entry name" value="HNHc"/>
    <property type="match status" value="1"/>
</dbReference>